<comment type="caution">
    <text evidence="1">The sequence shown here is derived from an EMBL/GenBank/DDBJ whole genome shotgun (WGS) entry which is preliminary data.</text>
</comment>
<proteinExistence type="predicted"/>
<name>A0A0C1IMP0_9BACT</name>
<gene>
    <name evidence="1" type="ORF">OI18_06355</name>
</gene>
<dbReference type="Proteomes" id="UP000031408">
    <property type="component" value="Unassembled WGS sequence"/>
</dbReference>
<reference evidence="1 2" key="1">
    <citation type="submission" date="2014-11" db="EMBL/GenBank/DDBJ databases">
        <title>Genome sequence of Flavihumibacter solisilvae 3-3.</title>
        <authorList>
            <person name="Zhou G."/>
            <person name="Li M."/>
            <person name="Wang G."/>
        </authorList>
    </citation>
    <scope>NUCLEOTIDE SEQUENCE [LARGE SCALE GENOMIC DNA]</scope>
    <source>
        <strain evidence="1 2">3-3</strain>
    </source>
</reference>
<dbReference type="EMBL" id="JSVC01000006">
    <property type="protein sequence ID" value="KIC95495.1"/>
    <property type="molecule type" value="Genomic_DNA"/>
</dbReference>
<evidence type="ECO:0000313" key="1">
    <source>
        <dbReference type="EMBL" id="KIC95495.1"/>
    </source>
</evidence>
<protein>
    <submittedName>
        <fullName evidence="1">Uncharacterized protein</fullName>
    </submittedName>
</protein>
<accession>A0A0C1IMP0</accession>
<dbReference type="AlphaFoldDB" id="A0A0C1IMP0"/>
<keyword evidence="2" id="KW-1185">Reference proteome</keyword>
<dbReference type="RefSeq" id="WP_039138127.1">
    <property type="nucleotide sequence ID" value="NZ_JSVC01000006.1"/>
</dbReference>
<organism evidence="1 2">
    <name type="scientific">Flavihumibacter solisilvae</name>
    <dbReference type="NCBI Taxonomy" id="1349421"/>
    <lineage>
        <taxon>Bacteria</taxon>
        <taxon>Pseudomonadati</taxon>
        <taxon>Bacteroidota</taxon>
        <taxon>Chitinophagia</taxon>
        <taxon>Chitinophagales</taxon>
        <taxon>Chitinophagaceae</taxon>
        <taxon>Flavihumibacter</taxon>
    </lineage>
</organism>
<sequence length="122" mass="13933">MKLHGVIFTEKLVPFERELLDKEFNVNIFGSEAVLATPVSPFTDEHEAVEFSPTDLLKPKIATEEFSDVNWGLIGNWPIGKGSFAKFFIQFKTSDDKVMDNATEKRMETKCCNSFRSNCFTR</sequence>
<evidence type="ECO:0000313" key="2">
    <source>
        <dbReference type="Proteomes" id="UP000031408"/>
    </source>
</evidence>